<dbReference type="STRING" id="1618207.UM93_09790"/>
<evidence type="ECO:0000256" key="3">
    <source>
        <dbReference type="ARBA" id="ARBA00022840"/>
    </source>
</evidence>
<dbReference type="PROSITE" id="PS50893">
    <property type="entry name" value="ABC_TRANSPORTER_2"/>
    <property type="match status" value="1"/>
</dbReference>
<dbReference type="GO" id="GO:0015418">
    <property type="term" value="F:ABC-type quaternary ammonium compound transporting activity"/>
    <property type="evidence" value="ECO:0007669"/>
    <property type="project" value="UniProtKB-EC"/>
</dbReference>
<dbReference type="GO" id="GO:0016887">
    <property type="term" value="F:ATP hydrolysis activity"/>
    <property type="evidence" value="ECO:0007669"/>
    <property type="project" value="InterPro"/>
</dbReference>
<gene>
    <name evidence="6" type="ORF">UM93_09790</name>
</gene>
<dbReference type="GO" id="GO:0043190">
    <property type="term" value="C:ATP-binding cassette (ABC) transporter complex"/>
    <property type="evidence" value="ECO:0007669"/>
    <property type="project" value="InterPro"/>
</dbReference>
<sequence>MSQELSLAAVELRGVTVRYRDTVALSGLNLSVARGRTVALLGPSGSGKSTALKVIAGFEQPAAGQVLLAGKDVTALAPAKRGVGVVVQSYALFPHLSIQQNVAFGLKGRGLSRQQLRERVAEALAVVHMEKYTKRYPAELSGGQQQRIAIARALAIKPPVLLLDEPLSALDAQLRQQMLAELQELRRELPDTAMIYVTHDQQEALALADDIAVMREARLVDMDVTERLYHQPPSGFTASFLGGANLLSAVVESFKPTDDGVCTVRIAGRQFRFRAPFEAAIGERVSVAIRPYACQLAESIEGENVFPVIVHSVQWRGASYRLIVRLTETAEQLSVDLPATVLPPEVASTISLRVRREDAVLVPAEVAVR</sequence>
<evidence type="ECO:0000313" key="7">
    <source>
        <dbReference type="Proteomes" id="UP000061839"/>
    </source>
</evidence>
<dbReference type="InterPro" id="IPR050093">
    <property type="entry name" value="ABC_SmlMolc_Importer"/>
</dbReference>
<evidence type="ECO:0000256" key="1">
    <source>
        <dbReference type="ARBA" id="ARBA00022448"/>
    </source>
</evidence>
<feature type="domain" description="ABC transporter" evidence="5">
    <location>
        <begin position="10"/>
        <end position="241"/>
    </location>
</feature>
<name>A0A0D4BZH8_9MICC</name>
<dbReference type="FunFam" id="3.40.50.300:FF:000425">
    <property type="entry name" value="Probable ABC transporter, ATP-binding subunit"/>
    <property type="match status" value="1"/>
</dbReference>
<dbReference type="Pfam" id="PF00005">
    <property type="entry name" value="ABC_tran"/>
    <property type="match status" value="1"/>
</dbReference>
<evidence type="ECO:0000259" key="5">
    <source>
        <dbReference type="PROSITE" id="PS50893"/>
    </source>
</evidence>
<reference evidence="6 7" key="1">
    <citation type="journal article" date="2015" name="Genome Announc.">
        <title>Complete Genome Sequencing of Protease-Producing Novel Arthrobacter sp. Strain IHBB 11108 Using PacBio Single-Molecule Real-Time Sequencing Technology.</title>
        <authorList>
            <person name="Kiran S."/>
            <person name="Swarnkar M.K."/>
            <person name="Pal M."/>
            <person name="Thakur R."/>
            <person name="Tewari R."/>
            <person name="Singh A.K."/>
            <person name="Gulati A."/>
        </authorList>
    </citation>
    <scope>NUCLEOTIDE SEQUENCE [LARGE SCALE GENOMIC DNA]</scope>
    <source>
        <strain evidence="6 7">IHBB 11108</strain>
    </source>
</reference>
<accession>A0A0D4BZH8</accession>
<keyword evidence="3" id="KW-0067">ATP-binding</keyword>
<dbReference type="AlphaFoldDB" id="A0A0D4BZH8"/>
<evidence type="ECO:0000313" key="6">
    <source>
        <dbReference type="EMBL" id="AJT41733.1"/>
    </source>
</evidence>
<dbReference type="InterPro" id="IPR017871">
    <property type="entry name" value="ABC_transporter-like_CS"/>
</dbReference>
<dbReference type="OrthoDB" id="9802264at2"/>
<dbReference type="EC" id="7.6.2.9" evidence="4"/>
<evidence type="ECO:0000256" key="2">
    <source>
        <dbReference type="ARBA" id="ARBA00022741"/>
    </source>
</evidence>
<dbReference type="HOGENOM" id="CLU_000604_1_1_11"/>
<protein>
    <recommendedName>
        <fullName evidence="4">ABC-type quaternary amine transporter</fullName>
        <ecNumber evidence="4">7.6.2.9</ecNumber>
    </recommendedName>
</protein>
<dbReference type="PATRIC" id="fig|1618207.4.peg.1984"/>
<dbReference type="SUPFAM" id="SSF50331">
    <property type="entry name" value="MOP-like"/>
    <property type="match status" value="1"/>
</dbReference>
<evidence type="ECO:0000256" key="4">
    <source>
        <dbReference type="ARBA" id="ARBA00066388"/>
    </source>
</evidence>
<dbReference type="GO" id="GO:0005524">
    <property type="term" value="F:ATP binding"/>
    <property type="evidence" value="ECO:0007669"/>
    <property type="project" value="UniProtKB-KW"/>
</dbReference>
<organism evidence="6 7">
    <name type="scientific">Psychromicrobium lacuslunae</name>
    <dbReference type="NCBI Taxonomy" id="1618207"/>
    <lineage>
        <taxon>Bacteria</taxon>
        <taxon>Bacillati</taxon>
        <taxon>Actinomycetota</taxon>
        <taxon>Actinomycetes</taxon>
        <taxon>Micrococcales</taxon>
        <taxon>Micrococcaceae</taxon>
        <taxon>Psychromicrobium</taxon>
    </lineage>
</organism>
<dbReference type="PANTHER" id="PTHR42781">
    <property type="entry name" value="SPERMIDINE/PUTRESCINE IMPORT ATP-BINDING PROTEIN POTA"/>
    <property type="match status" value="1"/>
</dbReference>
<dbReference type="InterPro" id="IPR013611">
    <property type="entry name" value="Transp-assoc_OB_typ2"/>
</dbReference>
<keyword evidence="7" id="KW-1185">Reference proteome</keyword>
<dbReference type="EMBL" id="CP011005">
    <property type="protein sequence ID" value="AJT41733.1"/>
    <property type="molecule type" value="Genomic_DNA"/>
</dbReference>
<keyword evidence="1" id="KW-0813">Transport</keyword>
<dbReference type="KEGG" id="ari:UM93_09790"/>
<dbReference type="PANTHER" id="PTHR42781:SF4">
    <property type="entry name" value="SPERMIDINE_PUTRESCINE IMPORT ATP-BINDING PROTEIN POTA"/>
    <property type="match status" value="1"/>
</dbReference>
<dbReference type="Proteomes" id="UP000061839">
    <property type="component" value="Chromosome"/>
</dbReference>
<dbReference type="Gene3D" id="3.40.50.300">
    <property type="entry name" value="P-loop containing nucleotide triphosphate hydrolases"/>
    <property type="match status" value="1"/>
</dbReference>
<dbReference type="InterPro" id="IPR008995">
    <property type="entry name" value="Mo/tungstate-bd_C_term_dom"/>
</dbReference>
<dbReference type="PROSITE" id="PS00211">
    <property type="entry name" value="ABC_TRANSPORTER_1"/>
    <property type="match status" value="1"/>
</dbReference>
<dbReference type="SUPFAM" id="SSF52540">
    <property type="entry name" value="P-loop containing nucleoside triphosphate hydrolases"/>
    <property type="match status" value="1"/>
</dbReference>
<dbReference type="InterPro" id="IPR003593">
    <property type="entry name" value="AAA+_ATPase"/>
</dbReference>
<dbReference type="InterPro" id="IPR027417">
    <property type="entry name" value="P-loop_NTPase"/>
</dbReference>
<dbReference type="InterPro" id="IPR003439">
    <property type="entry name" value="ABC_transporter-like_ATP-bd"/>
</dbReference>
<dbReference type="Pfam" id="PF08402">
    <property type="entry name" value="TOBE_2"/>
    <property type="match status" value="1"/>
</dbReference>
<keyword evidence="2" id="KW-0547">Nucleotide-binding</keyword>
<dbReference type="SMART" id="SM00382">
    <property type="entry name" value="AAA"/>
    <property type="match status" value="1"/>
</dbReference>
<proteinExistence type="predicted"/>